<dbReference type="SUPFAM" id="SSF46785">
    <property type="entry name" value="Winged helix' DNA-binding domain"/>
    <property type="match status" value="1"/>
</dbReference>
<dbReference type="InterPro" id="IPR011991">
    <property type="entry name" value="ArsR-like_HTH"/>
</dbReference>
<keyword evidence="5" id="KW-1185">Reference proteome</keyword>
<dbReference type="AlphaFoldDB" id="A0A024QI75"/>
<dbReference type="InterPro" id="IPR036388">
    <property type="entry name" value="WH-like_DNA-bd_sf"/>
</dbReference>
<evidence type="ECO:0000256" key="2">
    <source>
        <dbReference type="SAM" id="Coils"/>
    </source>
</evidence>
<dbReference type="CDD" id="cd00090">
    <property type="entry name" value="HTH_ARSR"/>
    <property type="match status" value="1"/>
</dbReference>
<dbReference type="RefSeq" id="WP_038246975.1">
    <property type="nucleotide sequence ID" value="NZ_BNER01000008.1"/>
</dbReference>
<name>A0A024QI75_9BACI</name>
<dbReference type="Pfam" id="PF12840">
    <property type="entry name" value="HTH_20"/>
    <property type="match status" value="1"/>
</dbReference>
<keyword evidence="2" id="KW-0175">Coiled coil</keyword>
<evidence type="ECO:0000313" key="5">
    <source>
        <dbReference type="Proteomes" id="UP000028875"/>
    </source>
</evidence>
<keyword evidence="1" id="KW-0238">DNA-binding</keyword>
<protein>
    <submittedName>
        <fullName evidence="4">Helix-turn-helix domain protein</fullName>
    </submittedName>
</protein>
<proteinExistence type="predicted"/>
<reference evidence="4 5" key="1">
    <citation type="submission" date="2014-03" db="EMBL/GenBank/DDBJ databases">
        <authorList>
            <person name="Urmite Genomes U."/>
        </authorList>
    </citation>
    <scope>NUCLEOTIDE SEQUENCE [LARGE SCALE GENOMIC DNA]</scope>
    <source>
        <strain evidence="4 5">Vm-5</strain>
    </source>
</reference>
<feature type="region of interest" description="Disordered" evidence="3">
    <location>
        <begin position="73"/>
        <end position="92"/>
    </location>
</feature>
<feature type="coiled-coil region" evidence="2">
    <location>
        <begin position="236"/>
        <end position="270"/>
    </location>
</feature>
<reference evidence="5" key="2">
    <citation type="submission" date="2014-05" db="EMBL/GenBank/DDBJ databases">
        <title>Draft genome sequence of Virgibacillus massiliensis Vm-5.</title>
        <authorList>
            <person name="Khelaifia S."/>
            <person name="Croce O."/>
            <person name="Lagier J.C."/>
            <person name="Raoult D."/>
        </authorList>
    </citation>
    <scope>NUCLEOTIDE SEQUENCE [LARGE SCALE GENOMIC DNA]</scope>
    <source>
        <strain evidence="5">Vm-5</strain>
    </source>
</reference>
<dbReference type="InterPro" id="IPR036390">
    <property type="entry name" value="WH_DNA-bd_sf"/>
</dbReference>
<feature type="compositionally biased region" description="Basic and acidic residues" evidence="3">
    <location>
        <begin position="115"/>
        <end position="126"/>
    </location>
</feature>
<evidence type="ECO:0000313" key="4">
    <source>
        <dbReference type="EMBL" id="CDQ41927.1"/>
    </source>
</evidence>
<accession>A0A024QI75</accession>
<sequence>MPKTTNRVDRSQVYDEVYKILESAPGNEKEISASELADIFDVQAATMDYHLKKLVENGELLLSDKRGRYNRKIYKLPTDSSKNKSDDSTNFSSKMDQYKSMLQNKLKNKSFTSNLDKEKKEDKTTVEDESNDIENQVDYGTNKVVPIREEDEKQEESLDENYIDYYDNSNYNDDVSLDAKIENFLYQSRNVPTAEKLLNQQDREVLSVMNESIQQHIIYLKDLSEQLSTVQNKELIQQLIDERNDYLKEKDQMQNEIDILRNQLEHQKGNFDLDPKRIRLIQQNLFNVLDTYLDQPNHTLALGRKEFRKAMTTQINDAFRYILNLEK</sequence>
<dbReference type="EMBL" id="CCDP010000003">
    <property type="protein sequence ID" value="CDQ41927.1"/>
    <property type="molecule type" value="Genomic_DNA"/>
</dbReference>
<organism evidence="4 5">
    <name type="scientific">Virgibacillus massiliensis</name>
    <dbReference type="NCBI Taxonomy" id="1462526"/>
    <lineage>
        <taxon>Bacteria</taxon>
        <taxon>Bacillati</taxon>
        <taxon>Bacillota</taxon>
        <taxon>Bacilli</taxon>
        <taxon>Bacillales</taxon>
        <taxon>Bacillaceae</taxon>
        <taxon>Virgibacillus</taxon>
    </lineage>
</organism>
<evidence type="ECO:0000256" key="1">
    <source>
        <dbReference type="ARBA" id="ARBA00023125"/>
    </source>
</evidence>
<evidence type="ECO:0000256" key="3">
    <source>
        <dbReference type="SAM" id="MobiDB-lite"/>
    </source>
</evidence>
<comment type="caution">
    <text evidence="4">The sequence shown here is derived from an EMBL/GenBank/DDBJ whole genome shotgun (WGS) entry which is preliminary data.</text>
</comment>
<dbReference type="OrthoDB" id="2974630at2"/>
<dbReference type="GO" id="GO:0003677">
    <property type="term" value="F:DNA binding"/>
    <property type="evidence" value="ECO:0007669"/>
    <property type="project" value="UniProtKB-KW"/>
</dbReference>
<gene>
    <name evidence="4" type="ORF">BN990_04306</name>
</gene>
<dbReference type="STRING" id="1462526.BN990_04306"/>
<dbReference type="Gene3D" id="1.10.10.10">
    <property type="entry name" value="Winged helix-like DNA-binding domain superfamily/Winged helix DNA-binding domain"/>
    <property type="match status" value="1"/>
</dbReference>
<feature type="region of interest" description="Disordered" evidence="3">
    <location>
        <begin position="109"/>
        <end position="157"/>
    </location>
</feature>
<dbReference type="Proteomes" id="UP000028875">
    <property type="component" value="Unassembled WGS sequence"/>
</dbReference>